<accession>A0A151IXG9</accession>
<evidence type="ECO:0000313" key="2">
    <source>
        <dbReference type="Proteomes" id="UP000078492"/>
    </source>
</evidence>
<dbReference type="Proteomes" id="UP000078492">
    <property type="component" value="Unassembled WGS sequence"/>
</dbReference>
<proteinExistence type="predicted"/>
<dbReference type="EMBL" id="KQ980806">
    <property type="protein sequence ID" value="KYN12738.1"/>
    <property type="molecule type" value="Genomic_DNA"/>
</dbReference>
<reference evidence="1 2" key="1">
    <citation type="submission" date="2015-09" db="EMBL/GenBank/DDBJ databases">
        <title>Trachymyrmex cornetzi WGS genome.</title>
        <authorList>
            <person name="Nygaard S."/>
            <person name="Hu H."/>
            <person name="Boomsma J."/>
            <person name="Zhang G."/>
        </authorList>
    </citation>
    <scope>NUCLEOTIDE SEQUENCE [LARGE SCALE GENOMIC DNA]</scope>
    <source>
        <strain evidence="1">Tcor2-1</strain>
        <tissue evidence="1">Whole body</tissue>
    </source>
</reference>
<name>A0A151IXG9_9HYME</name>
<organism evidence="1 2">
    <name type="scientific">Trachymyrmex cornetzi</name>
    <dbReference type="NCBI Taxonomy" id="471704"/>
    <lineage>
        <taxon>Eukaryota</taxon>
        <taxon>Metazoa</taxon>
        <taxon>Ecdysozoa</taxon>
        <taxon>Arthropoda</taxon>
        <taxon>Hexapoda</taxon>
        <taxon>Insecta</taxon>
        <taxon>Pterygota</taxon>
        <taxon>Neoptera</taxon>
        <taxon>Endopterygota</taxon>
        <taxon>Hymenoptera</taxon>
        <taxon>Apocrita</taxon>
        <taxon>Aculeata</taxon>
        <taxon>Formicoidea</taxon>
        <taxon>Formicidae</taxon>
        <taxon>Myrmicinae</taxon>
        <taxon>Trachymyrmex</taxon>
    </lineage>
</organism>
<gene>
    <name evidence="1" type="ORF">ALC57_15077</name>
</gene>
<protein>
    <submittedName>
        <fullName evidence="1">Uncharacterized protein</fullName>
    </submittedName>
</protein>
<sequence length="126" mass="14316">MRHGSHLAIRSNTLHPRVQKPIGLPIFCSISQSGSARYTSHGILLPRWSWETTSWRDSKLRAKPSVVAGEADLRVTVLRPRPARLRPQSQSASPPSGFARGFLNLAESDPCERDEWTLEKVRHRRR</sequence>
<dbReference type="AlphaFoldDB" id="A0A151IXG9"/>
<evidence type="ECO:0000313" key="1">
    <source>
        <dbReference type="EMBL" id="KYN12738.1"/>
    </source>
</evidence>
<keyword evidence="2" id="KW-1185">Reference proteome</keyword>